<dbReference type="InterPro" id="IPR013839">
    <property type="entry name" value="DNAligase_adenylation"/>
</dbReference>
<evidence type="ECO:0000259" key="12">
    <source>
        <dbReference type="PROSITE" id="PS50172"/>
    </source>
</evidence>
<dbReference type="Pfam" id="PF12826">
    <property type="entry name" value="HHH_2"/>
    <property type="match status" value="1"/>
</dbReference>
<dbReference type="Gene3D" id="2.40.50.140">
    <property type="entry name" value="Nucleic acid-binding proteins"/>
    <property type="match status" value="1"/>
</dbReference>
<feature type="binding site" evidence="11">
    <location>
        <position position="404"/>
    </location>
    <ligand>
        <name>Zn(2+)</name>
        <dbReference type="ChEBI" id="CHEBI:29105"/>
    </ligand>
</feature>
<dbReference type="EC" id="6.5.1.2" evidence="11"/>
<dbReference type="Pfam" id="PF00533">
    <property type="entry name" value="BRCT"/>
    <property type="match status" value="1"/>
</dbReference>
<gene>
    <name evidence="11 13" type="primary">ligA</name>
    <name evidence="13" type="ORF">PQG43_02450</name>
</gene>
<dbReference type="Gene3D" id="3.30.470.30">
    <property type="entry name" value="DNA ligase/mRNA capping enzyme"/>
    <property type="match status" value="1"/>
</dbReference>
<dbReference type="InterPro" id="IPR001679">
    <property type="entry name" value="DNA_ligase"/>
</dbReference>
<dbReference type="NCBIfam" id="NF005932">
    <property type="entry name" value="PRK07956.1"/>
    <property type="match status" value="1"/>
</dbReference>
<dbReference type="HAMAP" id="MF_01588">
    <property type="entry name" value="DNA_ligase_A"/>
    <property type="match status" value="1"/>
</dbReference>
<feature type="binding site" evidence="11">
    <location>
        <position position="286"/>
    </location>
    <ligand>
        <name>NAD(+)</name>
        <dbReference type="ChEBI" id="CHEBI:57540"/>
    </ligand>
</feature>
<reference evidence="13 14" key="1">
    <citation type="submission" date="2023-03" db="EMBL/GenBank/DDBJ databases">
        <title>Genome sequencing of Aquirufa.</title>
        <authorList>
            <person name="Pitt A."/>
            <person name="Hahn M.W."/>
        </authorList>
    </citation>
    <scope>NUCLEOTIDE SEQUENCE [LARGE SCALE GENOMIC DNA]</scope>
    <source>
        <strain evidence="13 14">WAEICH-18A</strain>
    </source>
</reference>
<dbReference type="PROSITE" id="PS50172">
    <property type="entry name" value="BRCT"/>
    <property type="match status" value="1"/>
</dbReference>
<comment type="catalytic activity">
    <reaction evidence="10 11">
        <text>NAD(+) + (deoxyribonucleotide)n-3'-hydroxyl + 5'-phospho-(deoxyribonucleotide)m = (deoxyribonucleotide)n+m + AMP + beta-nicotinamide D-nucleotide.</text>
        <dbReference type="EC" id="6.5.1.2"/>
    </reaction>
</comment>
<keyword evidence="3 11" id="KW-0235">DNA replication</keyword>
<dbReference type="SUPFAM" id="SSF56091">
    <property type="entry name" value="DNA ligase/mRNA capping enzyme, catalytic domain"/>
    <property type="match status" value="1"/>
</dbReference>
<dbReference type="PIRSF" id="PIRSF001604">
    <property type="entry name" value="LigA"/>
    <property type="match status" value="1"/>
</dbReference>
<feature type="binding site" evidence="11">
    <location>
        <position position="422"/>
    </location>
    <ligand>
        <name>Zn(2+)</name>
        <dbReference type="ChEBI" id="CHEBI:29105"/>
    </ligand>
</feature>
<dbReference type="Gene3D" id="3.40.50.10190">
    <property type="entry name" value="BRCT domain"/>
    <property type="match status" value="1"/>
</dbReference>
<feature type="binding site" evidence="11">
    <location>
        <position position="428"/>
    </location>
    <ligand>
        <name>Zn(2+)</name>
        <dbReference type="ChEBI" id="CHEBI:29105"/>
    </ligand>
</feature>
<evidence type="ECO:0000256" key="2">
    <source>
        <dbReference type="ARBA" id="ARBA00022598"/>
    </source>
</evidence>
<keyword evidence="11" id="KW-0464">Manganese</keyword>
<protein>
    <recommendedName>
        <fullName evidence="11">DNA ligase</fullName>
        <ecNumber evidence="11">6.5.1.2</ecNumber>
    </recommendedName>
    <alternativeName>
        <fullName evidence="11">Polydeoxyribonucleotide synthase [NAD(+)]</fullName>
    </alternativeName>
</protein>
<dbReference type="PANTHER" id="PTHR23389">
    <property type="entry name" value="CHROMOSOME TRANSMISSION FIDELITY FACTOR 18"/>
    <property type="match status" value="1"/>
</dbReference>
<dbReference type="InterPro" id="IPR010994">
    <property type="entry name" value="RuvA_2-like"/>
</dbReference>
<feature type="binding site" evidence="11">
    <location>
        <position position="171"/>
    </location>
    <ligand>
        <name>NAD(+)</name>
        <dbReference type="ChEBI" id="CHEBI:57540"/>
    </ligand>
</feature>
<dbReference type="Pfam" id="PF03119">
    <property type="entry name" value="DNA_ligase_ZBD"/>
    <property type="match status" value="1"/>
</dbReference>
<keyword evidence="9 11" id="KW-0234">DNA repair</keyword>
<evidence type="ECO:0000256" key="7">
    <source>
        <dbReference type="ARBA" id="ARBA00022842"/>
    </source>
</evidence>
<dbReference type="Gene3D" id="1.10.150.20">
    <property type="entry name" value="5' to 3' exonuclease, C-terminal subdomain"/>
    <property type="match status" value="2"/>
</dbReference>
<comment type="cofactor">
    <cofactor evidence="11">
        <name>Mg(2+)</name>
        <dbReference type="ChEBI" id="CHEBI:18420"/>
    </cofactor>
    <cofactor evidence="11">
        <name>Mn(2+)</name>
        <dbReference type="ChEBI" id="CHEBI:29035"/>
    </cofactor>
</comment>
<dbReference type="InterPro" id="IPR004149">
    <property type="entry name" value="Znf_DNAligase_C4"/>
</dbReference>
<comment type="similarity">
    <text evidence="11">Belongs to the NAD-dependent DNA ligase family. LigA subfamily.</text>
</comment>
<evidence type="ECO:0000256" key="4">
    <source>
        <dbReference type="ARBA" id="ARBA00022723"/>
    </source>
</evidence>
<dbReference type="GO" id="GO:0003911">
    <property type="term" value="F:DNA ligase (NAD+) activity"/>
    <property type="evidence" value="ECO:0007669"/>
    <property type="project" value="UniProtKB-EC"/>
</dbReference>
<dbReference type="CDD" id="cd17748">
    <property type="entry name" value="BRCT_DNA_ligase_like"/>
    <property type="match status" value="1"/>
</dbReference>
<dbReference type="SUPFAM" id="SSF52113">
    <property type="entry name" value="BRCT domain"/>
    <property type="match status" value="1"/>
</dbReference>
<feature type="binding site" evidence="11">
    <location>
        <begin position="31"/>
        <end position="35"/>
    </location>
    <ligand>
        <name>NAD(+)</name>
        <dbReference type="ChEBI" id="CHEBI:57540"/>
    </ligand>
</feature>
<dbReference type="PROSITE" id="PS01056">
    <property type="entry name" value="DNA_LIGASE_N2"/>
    <property type="match status" value="1"/>
</dbReference>
<name>A0ABT6BGX9_9BACT</name>
<dbReference type="RefSeq" id="WP_276343583.1">
    <property type="nucleotide sequence ID" value="NZ_JARJOW010000002.1"/>
</dbReference>
<dbReference type="SMART" id="SM00532">
    <property type="entry name" value="LIGANc"/>
    <property type="match status" value="1"/>
</dbReference>
<comment type="function">
    <text evidence="1 11">DNA ligase that catalyzes the formation of phosphodiester linkages between 5'-phosphoryl and 3'-hydroxyl groups in double-stranded DNA using NAD as a coenzyme and as the energy source for the reaction. It is essential for DNA replication and repair of damaged DNA.</text>
</comment>
<dbReference type="InterPro" id="IPR001357">
    <property type="entry name" value="BRCT_dom"/>
</dbReference>
<feature type="binding site" evidence="11">
    <location>
        <position position="111"/>
    </location>
    <ligand>
        <name>NAD(+)</name>
        <dbReference type="ChEBI" id="CHEBI:57540"/>
    </ligand>
</feature>
<organism evidence="13 14">
    <name type="scientific">Aquirufa aurantiipilula</name>
    <dbReference type="NCBI Taxonomy" id="2696561"/>
    <lineage>
        <taxon>Bacteria</taxon>
        <taxon>Pseudomonadati</taxon>
        <taxon>Bacteroidota</taxon>
        <taxon>Cytophagia</taxon>
        <taxon>Cytophagales</taxon>
        <taxon>Flectobacillaceae</taxon>
        <taxon>Aquirufa</taxon>
    </lineage>
</organism>
<evidence type="ECO:0000256" key="6">
    <source>
        <dbReference type="ARBA" id="ARBA00022833"/>
    </source>
</evidence>
<keyword evidence="6 11" id="KW-0862">Zinc</keyword>
<evidence type="ECO:0000256" key="3">
    <source>
        <dbReference type="ARBA" id="ARBA00022705"/>
    </source>
</evidence>
<dbReference type="SUPFAM" id="SSF50249">
    <property type="entry name" value="Nucleic acid-binding proteins"/>
    <property type="match status" value="1"/>
</dbReference>
<evidence type="ECO:0000256" key="5">
    <source>
        <dbReference type="ARBA" id="ARBA00022763"/>
    </source>
</evidence>
<dbReference type="InterPro" id="IPR012340">
    <property type="entry name" value="NA-bd_OB-fold"/>
</dbReference>
<dbReference type="SMART" id="SM00292">
    <property type="entry name" value="BRCT"/>
    <property type="match status" value="1"/>
</dbReference>
<dbReference type="EMBL" id="JARJOW010000002">
    <property type="protein sequence ID" value="MDF5689716.1"/>
    <property type="molecule type" value="Genomic_DNA"/>
</dbReference>
<dbReference type="Gene3D" id="1.10.287.610">
    <property type="entry name" value="Helix hairpin bin"/>
    <property type="match status" value="1"/>
</dbReference>
<dbReference type="InterPro" id="IPR041663">
    <property type="entry name" value="DisA/LigA_HHH"/>
</dbReference>
<proteinExistence type="inferred from homology"/>
<feature type="binding site" evidence="11">
    <location>
        <position position="407"/>
    </location>
    <ligand>
        <name>Zn(2+)</name>
        <dbReference type="ChEBI" id="CHEBI:29105"/>
    </ligand>
</feature>
<keyword evidence="5 11" id="KW-0227">DNA damage</keyword>
<keyword evidence="14" id="KW-1185">Reference proteome</keyword>
<keyword evidence="7 11" id="KW-0460">Magnesium</keyword>
<accession>A0ABT6BGX9</accession>
<dbReference type="InterPro" id="IPR036420">
    <property type="entry name" value="BRCT_dom_sf"/>
</dbReference>
<evidence type="ECO:0000256" key="8">
    <source>
        <dbReference type="ARBA" id="ARBA00023027"/>
    </source>
</evidence>
<keyword evidence="2 11" id="KW-0436">Ligase</keyword>
<evidence type="ECO:0000313" key="14">
    <source>
        <dbReference type="Proteomes" id="UP001321344"/>
    </source>
</evidence>
<evidence type="ECO:0000256" key="1">
    <source>
        <dbReference type="ARBA" id="ARBA00004067"/>
    </source>
</evidence>
<dbReference type="NCBIfam" id="TIGR00575">
    <property type="entry name" value="dnlj"/>
    <property type="match status" value="1"/>
</dbReference>
<comment type="caution">
    <text evidence="13">The sequence shown here is derived from an EMBL/GenBank/DDBJ whole genome shotgun (WGS) entry which is preliminary data.</text>
</comment>
<feature type="binding site" evidence="11">
    <location>
        <position position="134"/>
    </location>
    <ligand>
        <name>NAD(+)</name>
        <dbReference type="ChEBI" id="CHEBI:57540"/>
    </ligand>
</feature>
<dbReference type="InterPro" id="IPR013840">
    <property type="entry name" value="DNAligase_N"/>
</dbReference>
<sequence length="666" mass="75366">MDVKMRMEELIHQINRYNEAYYQQHESLISDQEFDALLAELQKLENENPLFALPDSPTQRVGGTITKQFKSVTHRFPMLSLGNTYNEQDLRDFDERVSKGLEGERYEYICELKFDGVALSFWFENGKLIKGVTRGDGTRGDDITNNVKTIKDLPLRLNSPIFPKEFELRGEGYMPLSSFETINEQKISRGEAPLANPRNAASGTFKMQDSAEVARRNMACYIYAMVGNENPFQTHEESIVALSNAKFPVSPTWKKCQTMDEVLTYIHEWQDKRHDLPLNTDGIVIKINDYAQQERLGFTAKSPRWAIAYKYPSEIAETEIESISYQVGRTGNVTPVANLKPVYLAGTVIKRASVHNANEMERLDLRENDTVFIEKGGEIIPKITSVNVAKRKFDSPKFQFPNECPACGTLLVRQEGEANHYCLNDKHCPPQIKGKIEHFIQRKALNIENLGVETIDLLVEKGIIHYLADLYDLQTSHFDGLEGFQSKSINNILQSIEKSKTIPFRQVLFGLGIRHVGATIAEKLVMQFHSMENLAQATLEDLIAVPEIGERIARSLKEYLDDSDNIHQIERLRQAGVQLSEEIQEIVLEGEALVGKSFVISGVFKNFEREELKDKIIANGGKVVSSISAKLDYLVAGENMGPAKLEKANSLSIKIITEDEFLALLH</sequence>
<dbReference type="Gene3D" id="6.20.10.30">
    <property type="match status" value="1"/>
</dbReference>
<evidence type="ECO:0000256" key="9">
    <source>
        <dbReference type="ARBA" id="ARBA00023204"/>
    </source>
</evidence>
<keyword evidence="4 11" id="KW-0479">Metal-binding</keyword>
<evidence type="ECO:0000313" key="13">
    <source>
        <dbReference type="EMBL" id="MDF5689716.1"/>
    </source>
</evidence>
<dbReference type="PANTHER" id="PTHR23389:SF9">
    <property type="entry name" value="DNA LIGASE"/>
    <property type="match status" value="1"/>
</dbReference>
<feature type="domain" description="BRCT" evidence="12">
    <location>
        <begin position="588"/>
        <end position="666"/>
    </location>
</feature>
<feature type="binding site" evidence="11">
    <location>
        <begin position="80"/>
        <end position="81"/>
    </location>
    <ligand>
        <name>NAD(+)</name>
        <dbReference type="ChEBI" id="CHEBI:57540"/>
    </ligand>
</feature>
<feature type="active site" description="N6-AMP-lysine intermediate" evidence="11">
    <location>
        <position position="113"/>
    </location>
</feature>
<dbReference type="InterPro" id="IPR033136">
    <property type="entry name" value="DNA_ligase_CS"/>
</dbReference>
<feature type="binding site" evidence="11">
    <location>
        <position position="310"/>
    </location>
    <ligand>
        <name>NAD(+)</name>
        <dbReference type="ChEBI" id="CHEBI:57540"/>
    </ligand>
</feature>
<dbReference type="Pfam" id="PF03120">
    <property type="entry name" value="OB_DNA_ligase"/>
    <property type="match status" value="1"/>
</dbReference>
<keyword evidence="8 11" id="KW-0520">NAD</keyword>
<dbReference type="InterPro" id="IPR004150">
    <property type="entry name" value="NAD_DNA_ligase_OB"/>
</dbReference>
<dbReference type="Proteomes" id="UP001321344">
    <property type="component" value="Unassembled WGS sequence"/>
</dbReference>
<dbReference type="CDD" id="cd00114">
    <property type="entry name" value="LIGANc"/>
    <property type="match status" value="1"/>
</dbReference>
<evidence type="ECO:0000256" key="10">
    <source>
        <dbReference type="ARBA" id="ARBA00034005"/>
    </source>
</evidence>
<evidence type="ECO:0000256" key="11">
    <source>
        <dbReference type="HAMAP-Rule" id="MF_01588"/>
    </source>
</evidence>
<dbReference type="Pfam" id="PF01653">
    <property type="entry name" value="DNA_ligase_aden"/>
    <property type="match status" value="1"/>
</dbReference>
<dbReference type="SUPFAM" id="SSF47781">
    <property type="entry name" value="RuvA domain 2-like"/>
    <property type="match status" value="1"/>
</dbReference>